<organism evidence="1 2">
    <name type="scientific">Escherichia coli</name>
    <dbReference type="NCBI Taxonomy" id="562"/>
    <lineage>
        <taxon>Bacteria</taxon>
        <taxon>Pseudomonadati</taxon>
        <taxon>Pseudomonadota</taxon>
        <taxon>Gammaproteobacteria</taxon>
        <taxon>Enterobacterales</taxon>
        <taxon>Enterobacteriaceae</taxon>
        <taxon>Escherichia</taxon>
    </lineage>
</organism>
<dbReference type="EMBL" id="UGAW01000001">
    <property type="protein sequence ID" value="STG53114.1"/>
    <property type="molecule type" value="Genomic_DNA"/>
</dbReference>
<dbReference type="AlphaFoldDB" id="A0A376MSW3"/>
<accession>A0A376MSW3</accession>
<gene>
    <name evidence="1" type="ORF">NCTC11112_03648</name>
</gene>
<proteinExistence type="predicted"/>
<sequence>MSPSLFSQPLNVINVGIAMFSDDLKKAACRSDPTRLDTAGAGQYAGGAGAGQHCRFPAGGQNRRR</sequence>
<name>A0A376MSW3_ECOLX</name>
<reference evidence="1 2" key="1">
    <citation type="submission" date="2018-06" db="EMBL/GenBank/DDBJ databases">
        <authorList>
            <consortium name="Pathogen Informatics"/>
            <person name="Doyle S."/>
        </authorList>
    </citation>
    <scope>NUCLEOTIDE SEQUENCE [LARGE SCALE GENOMIC DNA]</scope>
    <source>
        <strain evidence="1 2">NCTC11112</strain>
    </source>
</reference>
<evidence type="ECO:0000313" key="2">
    <source>
        <dbReference type="Proteomes" id="UP000254817"/>
    </source>
</evidence>
<dbReference type="Proteomes" id="UP000254817">
    <property type="component" value="Unassembled WGS sequence"/>
</dbReference>
<evidence type="ECO:0000313" key="1">
    <source>
        <dbReference type="EMBL" id="STG53114.1"/>
    </source>
</evidence>
<protein>
    <submittedName>
        <fullName evidence="1">Putative cytoplasmic protein</fullName>
    </submittedName>
</protein>